<keyword evidence="3" id="KW-1185">Reference proteome</keyword>
<comment type="caution">
    <text evidence="2">The sequence shown here is derived from an EMBL/GenBank/DDBJ whole genome shotgun (WGS) entry which is preliminary data.</text>
</comment>
<reference evidence="2 3" key="1">
    <citation type="journal article" date="2020" name="Mol. Biol. Evol.">
        <title>Distinct Expression and Methylation Patterns for Genes with Different Fates following a Single Whole-Genome Duplication in Flowering Plants.</title>
        <authorList>
            <person name="Shi T."/>
            <person name="Rahmani R.S."/>
            <person name="Gugger P.F."/>
            <person name="Wang M."/>
            <person name="Li H."/>
            <person name="Zhang Y."/>
            <person name="Li Z."/>
            <person name="Wang Q."/>
            <person name="Van de Peer Y."/>
            <person name="Marchal K."/>
            <person name="Chen J."/>
        </authorList>
    </citation>
    <scope>NUCLEOTIDE SEQUENCE [LARGE SCALE GENOMIC DNA]</scope>
    <source>
        <tissue evidence="2">Leaf</tissue>
    </source>
</reference>
<evidence type="ECO:0000259" key="1">
    <source>
        <dbReference type="Pfam" id="PF13456"/>
    </source>
</evidence>
<feature type="domain" description="RNase H type-1" evidence="1">
    <location>
        <begin position="210"/>
        <end position="305"/>
    </location>
</feature>
<evidence type="ECO:0000313" key="2">
    <source>
        <dbReference type="EMBL" id="DAD19322.1"/>
    </source>
</evidence>
<dbReference type="GO" id="GO:0003676">
    <property type="term" value="F:nucleic acid binding"/>
    <property type="evidence" value="ECO:0007669"/>
    <property type="project" value="InterPro"/>
</dbReference>
<dbReference type="AlphaFoldDB" id="A0A822XH92"/>
<dbReference type="Proteomes" id="UP000607653">
    <property type="component" value="Unassembled WGS sequence"/>
</dbReference>
<dbReference type="EMBL" id="DUZY01000001">
    <property type="protein sequence ID" value="DAD19322.1"/>
    <property type="molecule type" value="Genomic_DNA"/>
</dbReference>
<dbReference type="PANTHER" id="PTHR47074:SF48">
    <property type="entry name" value="POLYNUCLEOTIDYL TRANSFERASE, RIBONUCLEASE H-LIKE SUPERFAMILY PROTEIN"/>
    <property type="match status" value="1"/>
</dbReference>
<organism evidence="2 3">
    <name type="scientific">Nelumbo nucifera</name>
    <name type="common">Sacred lotus</name>
    <dbReference type="NCBI Taxonomy" id="4432"/>
    <lineage>
        <taxon>Eukaryota</taxon>
        <taxon>Viridiplantae</taxon>
        <taxon>Streptophyta</taxon>
        <taxon>Embryophyta</taxon>
        <taxon>Tracheophyta</taxon>
        <taxon>Spermatophyta</taxon>
        <taxon>Magnoliopsida</taxon>
        <taxon>Proteales</taxon>
        <taxon>Nelumbonaceae</taxon>
        <taxon>Nelumbo</taxon>
    </lineage>
</organism>
<dbReference type="InterPro" id="IPR052929">
    <property type="entry name" value="RNase_H-like_EbsB-rel"/>
</dbReference>
<sequence>MGNFKVDSPRVKGLEDIVVLDLWILGHKEWDVEMIHELFGPRDASAILNIPLSYASQKDRVIWYFSPNGVYSVKSGYRVARDLNTTNSQAVISCGWDKLWKLPIPPKAGISINVSNHTSFANCLLEFLAETDWDKSGRACMVLWSIWSQRNSKLWRNNFKLPDHDVTGSLQLLHDWKQAQIQKRLGMVINLNHQGDGNWRAPPPGSFKCNVDATSFTSSNLTGFGIVIRDELGAFVKGYTSTVPGLFVLKEGEVMALIAAIKWGTDMDIQNVVFETDALVVWKALRAPASDLSEFGSLVHECSSLL</sequence>
<accession>A0A822XH92</accession>
<gene>
    <name evidence="2" type="ORF">HUJ06_020785</name>
</gene>
<proteinExistence type="predicted"/>
<dbReference type="PANTHER" id="PTHR47074">
    <property type="entry name" value="BNAC02G40300D PROTEIN"/>
    <property type="match status" value="1"/>
</dbReference>
<name>A0A822XH92_NELNU</name>
<protein>
    <recommendedName>
        <fullName evidence="1">RNase H type-1 domain-containing protein</fullName>
    </recommendedName>
</protein>
<dbReference type="CDD" id="cd06222">
    <property type="entry name" value="RNase_H_like"/>
    <property type="match status" value="1"/>
</dbReference>
<dbReference type="Pfam" id="PF13456">
    <property type="entry name" value="RVT_3"/>
    <property type="match status" value="1"/>
</dbReference>
<evidence type="ECO:0000313" key="3">
    <source>
        <dbReference type="Proteomes" id="UP000607653"/>
    </source>
</evidence>
<dbReference type="InterPro" id="IPR002156">
    <property type="entry name" value="RNaseH_domain"/>
</dbReference>
<dbReference type="GO" id="GO:0004523">
    <property type="term" value="F:RNA-DNA hybrid ribonuclease activity"/>
    <property type="evidence" value="ECO:0007669"/>
    <property type="project" value="InterPro"/>
</dbReference>
<dbReference type="InterPro" id="IPR044730">
    <property type="entry name" value="RNase_H-like_dom_plant"/>
</dbReference>